<feature type="compositionally biased region" description="Low complexity" evidence="1">
    <location>
        <begin position="335"/>
        <end position="348"/>
    </location>
</feature>
<dbReference type="InterPro" id="IPR009060">
    <property type="entry name" value="UBA-like_sf"/>
</dbReference>
<evidence type="ECO:0000313" key="2">
    <source>
        <dbReference type="Proteomes" id="UP000887574"/>
    </source>
</evidence>
<dbReference type="PANTHER" id="PTHR36649:SF28">
    <property type="entry name" value="UBIQUITIN-LIKE DOMAIN-CONTAINING PROTEIN"/>
    <property type="match status" value="1"/>
</dbReference>
<name>A0A915DM93_9BILA</name>
<dbReference type="WBParaSite" id="jg21485">
    <property type="protein sequence ID" value="jg21485"/>
    <property type="gene ID" value="jg21485"/>
</dbReference>
<dbReference type="Gene3D" id="1.10.8.10">
    <property type="entry name" value="DNA helicase RuvA subunit, C-terminal domain"/>
    <property type="match status" value="1"/>
</dbReference>
<dbReference type="AlphaFoldDB" id="A0A915DM93"/>
<accession>A0A915DM93</accession>
<evidence type="ECO:0000313" key="3">
    <source>
        <dbReference type="WBParaSite" id="jg21485"/>
    </source>
</evidence>
<feature type="region of interest" description="Disordered" evidence="1">
    <location>
        <begin position="310"/>
        <end position="354"/>
    </location>
</feature>
<proteinExistence type="predicted"/>
<evidence type="ECO:0000256" key="1">
    <source>
        <dbReference type="SAM" id="MobiDB-lite"/>
    </source>
</evidence>
<dbReference type="SUPFAM" id="SSF46934">
    <property type="entry name" value="UBA-like"/>
    <property type="match status" value="1"/>
</dbReference>
<dbReference type="Proteomes" id="UP000887574">
    <property type="component" value="Unplaced"/>
</dbReference>
<organism evidence="2 3">
    <name type="scientific">Ditylenchus dipsaci</name>
    <dbReference type="NCBI Taxonomy" id="166011"/>
    <lineage>
        <taxon>Eukaryota</taxon>
        <taxon>Metazoa</taxon>
        <taxon>Ecdysozoa</taxon>
        <taxon>Nematoda</taxon>
        <taxon>Chromadorea</taxon>
        <taxon>Rhabditida</taxon>
        <taxon>Tylenchina</taxon>
        <taxon>Tylenchomorpha</taxon>
        <taxon>Sphaerularioidea</taxon>
        <taxon>Anguinidae</taxon>
        <taxon>Anguininae</taxon>
        <taxon>Ditylenchus</taxon>
    </lineage>
</organism>
<protein>
    <submittedName>
        <fullName evidence="3">UBA domain-containing protein</fullName>
    </submittedName>
</protein>
<reference evidence="3" key="1">
    <citation type="submission" date="2022-11" db="UniProtKB">
        <authorList>
            <consortium name="WormBaseParasite"/>
        </authorList>
    </citation>
    <scope>IDENTIFICATION</scope>
</reference>
<sequence length="403" mass="45470">MATEENDTPPVLPSKDDLVEKVVEFGHCSVNEAKVALFDSGNDADAAISAILDRKLSREIQEKNSTAENYIDNIPSTSKDCFKKTKATAYQPKRQKVEPEAKIDQSYVEKFMIDRIIQFYLAQYDNAIPLTQYFDTKWNQDFRNSSQNKGGQLYTKPYGCMRYAISVVGKYPPNDNWLGGNGVPNEEEWPVAYHGTKEVNICSWHGHLLHSRSKDCTRLCNDYQFQDKNFKLILQCRVNPKELQIVFEGYASSEGDHWLVPDGKAIRPYAICVYDQEAFNKVMSGYFGSSALPQQYASYNQQYSMFLQGQRPGPSTSSAGPLVQNPSSLRTPKGLTSTLHSTSSSSTSRPPKNDDYASISGINLCLLRQKQLLADLIISTNFPLCCKRMGNFQTQSEEISYHQ</sequence>
<feature type="compositionally biased region" description="Polar residues" evidence="1">
    <location>
        <begin position="310"/>
        <end position="330"/>
    </location>
</feature>
<dbReference type="PANTHER" id="PTHR36649">
    <property type="entry name" value="UBIQUITIN-LIKE DOMAIN-CONTAINING PROTEIN"/>
    <property type="match status" value="1"/>
</dbReference>
<keyword evidence="2" id="KW-1185">Reference proteome</keyword>